<dbReference type="Gramene" id="AET2Gv21138000.1">
    <property type="protein sequence ID" value="AET2Gv21138000.1"/>
    <property type="gene ID" value="AET2Gv21138000"/>
</dbReference>
<accession>A0A453D8B4</accession>
<reference evidence="2" key="1">
    <citation type="journal article" date="2014" name="Science">
        <title>Ancient hybridizations among the ancestral genomes of bread wheat.</title>
        <authorList>
            <consortium name="International Wheat Genome Sequencing Consortium,"/>
            <person name="Marcussen T."/>
            <person name="Sandve S.R."/>
            <person name="Heier L."/>
            <person name="Spannagl M."/>
            <person name="Pfeifer M."/>
            <person name="Jakobsen K.S."/>
            <person name="Wulff B.B."/>
            <person name="Steuernagel B."/>
            <person name="Mayer K.F."/>
            <person name="Olsen O.A."/>
        </authorList>
    </citation>
    <scope>NUCLEOTIDE SEQUENCE [LARGE SCALE GENOMIC DNA]</scope>
    <source>
        <strain evidence="2">cv. AL8/78</strain>
    </source>
</reference>
<proteinExistence type="predicted"/>
<evidence type="ECO:0008006" key="3">
    <source>
        <dbReference type="Google" id="ProtNLM"/>
    </source>
</evidence>
<dbReference type="EnsemblPlants" id="AET2Gv21138000.1">
    <property type="protein sequence ID" value="AET2Gv21138000.1"/>
    <property type="gene ID" value="AET2Gv21138000"/>
</dbReference>
<dbReference type="Proteomes" id="UP000015105">
    <property type="component" value="Chromosome 2D"/>
</dbReference>
<reference evidence="1" key="4">
    <citation type="submission" date="2019-03" db="UniProtKB">
        <authorList>
            <consortium name="EnsemblPlants"/>
        </authorList>
    </citation>
    <scope>IDENTIFICATION</scope>
</reference>
<evidence type="ECO:0000313" key="2">
    <source>
        <dbReference type="Proteomes" id="UP000015105"/>
    </source>
</evidence>
<dbReference type="AlphaFoldDB" id="A0A453D8B4"/>
<evidence type="ECO:0000313" key="1">
    <source>
        <dbReference type="EnsemblPlants" id="AET2Gv21138000.1"/>
    </source>
</evidence>
<reference evidence="1" key="5">
    <citation type="journal article" date="2021" name="G3 (Bethesda)">
        <title>Aegilops tauschii genome assembly Aet v5.0 features greater sequence contiguity and improved annotation.</title>
        <authorList>
            <person name="Wang L."/>
            <person name="Zhu T."/>
            <person name="Rodriguez J.C."/>
            <person name="Deal K.R."/>
            <person name="Dubcovsky J."/>
            <person name="McGuire P.E."/>
            <person name="Lux T."/>
            <person name="Spannagl M."/>
            <person name="Mayer K.F.X."/>
            <person name="Baldrich P."/>
            <person name="Meyers B.C."/>
            <person name="Huo N."/>
            <person name="Gu Y.Q."/>
            <person name="Zhou H."/>
            <person name="Devos K.M."/>
            <person name="Bennetzen J.L."/>
            <person name="Unver T."/>
            <person name="Budak H."/>
            <person name="Gulick P.J."/>
            <person name="Galiba G."/>
            <person name="Kalapos B."/>
            <person name="Nelson D.R."/>
            <person name="Li P."/>
            <person name="You F.M."/>
            <person name="Luo M.C."/>
            <person name="Dvorak J."/>
        </authorList>
    </citation>
    <scope>NUCLEOTIDE SEQUENCE [LARGE SCALE GENOMIC DNA]</scope>
    <source>
        <strain evidence="1">cv. AL8/78</strain>
    </source>
</reference>
<reference evidence="2" key="2">
    <citation type="journal article" date="2017" name="Nat. Plants">
        <title>The Aegilops tauschii genome reveals multiple impacts of transposons.</title>
        <authorList>
            <person name="Zhao G."/>
            <person name="Zou C."/>
            <person name="Li K."/>
            <person name="Wang K."/>
            <person name="Li T."/>
            <person name="Gao L."/>
            <person name="Zhang X."/>
            <person name="Wang H."/>
            <person name="Yang Z."/>
            <person name="Liu X."/>
            <person name="Jiang W."/>
            <person name="Mao L."/>
            <person name="Kong X."/>
            <person name="Jiao Y."/>
            <person name="Jia J."/>
        </authorList>
    </citation>
    <scope>NUCLEOTIDE SEQUENCE [LARGE SCALE GENOMIC DNA]</scope>
    <source>
        <strain evidence="2">cv. AL8/78</strain>
    </source>
</reference>
<protein>
    <recommendedName>
        <fullName evidence="3">F-box associated domain-containing protein</fullName>
    </recommendedName>
</protein>
<sequence length="106" mass="12076">FMELWFLVDPDKVTWSKQCTITVPYPYQGVGYRGEPLWLLDDGRLIIWIWRSPEFSNVLCMYDPRTMTYTDVTEMPNSTPGGVYTGSLLGGGSFHLLHQGGLVQVQ</sequence>
<dbReference type="STRING" id="200361.A0A453D8B4"/>
<organism evidence="1 2">
    <name type="scientific">Aegilops tauschii subsp. strangulata</name>
    <name type="common">Goatgrass</name>
    <dbReference type="NCBI Taxonomy" id="200361"/>
    <lineage>
        <taxon>Eukaryota</taxon>
        <taxon>Viridiplantae</taxon>
        <taxon>Streptophyta</taxon>
        <taxon>Embryophyta</taxon>
        <taxon>Tracheophyta</taxon>
        <taxon>Spermatophyta</taxon>
        <taxon>Magnoliopsida</taxon>
        <taxon>Liliopsida</taxon>
        <taxon>Poales</taxon>
        <taxon>Poaceae</taxon>
        <taxon>BOP clade</taxon>
        <taxon>Pooideae</taxon>
        <taxon>Triticodae</taxon>
        <taxon>Triticeae</taxon>
        <taxon>Triticinae</taxon>
        <taxon>Aegilops</taxon>
    </lineage>
</organism>
<reference evidence="1" key="3">
    <citation type="journal article" date="2017" name="Nature">
        <title>Genome sequence of the progenitor of the wheat D genome Aegilops tauschii.</title>
        <authorList>
            <person name="Luo M.C."/>
            <person name="Gu Y.Q."/>
            <person name="Puiu D."/>
            <person name="Wang H."/>
            <person name="Twardziok S.O."/>
            <person name="Deal K.R."/>
            <person name="Huo N."/>
            <person name="Zhu T."/>
            <person name="Wang L."/>
            <person name="Wang Y."/>
            <person name="McGuire P.E."/>
            <person name="Liu S."/>
            <person name="Long H."/>
            <person name="Ramasamy R.K."/>
            <person name="Rodriguez J.C."/>
            <person name="Van S.L."/>
            <person name="Yuan L."/>
            <person name="Wang Z."/>
            <person name="Xia Z."/>
            <person name="Xiao L."/>
            <person name="Anderson O.D."/>
            <person name="Ouyang S."/>
            <person name="Liang Y."/>
            <person name="Zimin A.V."/>
            <person name="Pertea G."/>
            <person name="Qi P."/>
            <person name="Bennetzen J.L."/>
            <person name="Dai X."/>
            <person name="Dawson M.W."/>
            <person name="Muller H.G."/>
            <person name="Kugler K."/>
            <person name="Rivarola-Duarte L."/>
            <person name="Spannagl M."/>
            <person name="Mayer K.F.X."/>
            <person name="Lu F.H."/>
            <person name="Bevan M.W."/>
            <person name="Leroy P."/>
            <person name="Li P."/>
            <person name="You F.M."/>
            <person name="Sun Q."/>
            <person name="Liu Z."/>
            <person name="Lyons E."/>
            <person name="Wicker T."/>
            <person name="Salzberg S.L."/>
            <person name="Devos K.M."/>
            <person name="Dvorak J."/>
        </authorList>
    </citation>
    <scope>NUCLEOTIDE SEQUENCE [LARGE SCALE GENOMIC DNA]</scope>
    <source>
        <strain evidence="1">cv. AL8/78</strain>
    </source>
</reference>
<name>A0A453D8B4_AEGTS</name>
<keyword evidence="2" id="KW-1185">Reference proteome</keyword>